<sequence length="67" mass="7858">MLGTLAQYVGRLHRAYEGKESVEVYDYVDHKEEALVKMFEKRLKGYKTLGYSTVGEVKKEKQQLKLF</sequence>
<gene>
    <name evidence="1" type="ORF">CQS04_07200</name>
</gene>
<dbReference type="GO" id="GO:0004386">
    <property type="term" value="F:helicase activity"/>
    <property type="evidence" value="ECO:0007669"/>
    <property type="project" value="UniProtKB-KW"/>
</dbReference>
<evidence type="ECO:0000313" key="2">
    <source>
        <dbReference type="Proteomes" id="UP000228680"/>
    </source>
</evidence>
<keyword evidence="1" id="KW-0378">Hydrolase</keyword>
<comment type="caution">
    <text evidence="1">The sequence shown here is derived from an EMBL/GenBank/DDBJ whole genome shotgun (WGS) entry which is preliminary data.</text>
</comment>
<dbReference type="InterPro" id="IPR027417">
    <property type="entry name" value="P-loop_NTPase"/>
</dbReference>
<dbReference type="OrthoDB" id="9802848at2"/>
<organism evidence="1 2">
    <name type="scientific">Chryseomicrobium excrementi</name>
    <dbReference type="NCBI Taxonomy" id="2041346"/>
    <lineage>
        <taxon>Bacteria</taxon>
        <taxon>Bacillati</taxon>
        <taxon>Bacillota</taxon>
        <taxon>Bacilli</taxon>
        <taxon>Bacillales</taxon>
        <taxon>Caryophanaceae</taxon>
        <taxon>Chryseomicrobium</taxon>
    </lineage>
</organism>
<accession>A0A2M9F0E5</accession>
<protein>
    <submittedName>
        <fullName evidence="1">Helicase</fullName>
    </submittedName>
</protein>
<dbReference type="EMBL" id="PCGR01000002">
    <property type="protein sequence ID" value="PJK16933.1"/>
    <property type="molecule type" value="Genomic_DNA"/>
</dbReference>
<keyword evidence="1" id="KW-0067">ATP-binding</keyword>
<reference evidence="1 2" key="1">
    <citation type="submission" date="2017-10" db="EMBL/GenBank/DDBJ databases">
        <title>Draft genome of Chryseomicrobium casticus sp. nov.</title>
        <authorList>
            <person name="Chakraborty R."/>
            <person name="Saha T."/>
        </authorList>
    </citation>
    <scope>NUCLEOTIDE SEQUENCE [LARGE SCALE GENOMIC DNA]</scope>
    <source>
        <strain evidence="1 2">ET03</strain>
    </source>
</reference>
<evidence type="ECO:0000313" key="1">
    <source>
        <dbReference type="EMBL" id="PJK16933.1"/>
    </source>
</evidence>
<dbReference type="Gene3D" id="3.40.50.300">
    <property type="entry name" value="P-loop containing nucleotide triphosphate hydrolases"/>
    <property type="match status" value="1"/>
</dbReference>
<name>A0A2M9F0E5_9BACL</name>
<keyword evidence="2" id="KW-1185">Reference proteome</keyword>
<proteinExistence type="predicted"/>
<dbReference type="Proteomes" id="UP000228680">
    <property type="component" value="Unassembled WGS sequence"/>
</dbReference>
<keyword evidence="1" id="KW-0547">Nucleotide-binding</keyword>
<dbReference type="AlphaFoldDB" id="A0A2M9F0E5"/>
<keyword evidence="1" id="KW-0347">Helicase</keyword>